<keyword evidence="3" id="KW-1185">Reference proteome</keyword>
<dbReference type="PANTHER" id="PTHR34964:SF1">
    <property type="entry name" value="MEMBRANE LIPOPROTEIN"/>
    <property type="match status" value="1"/>
</dbReference>
<evidence type="ECO:0000313" key="2">
    <source>
        <dbReference type="EMBL" id="EPS73087.1"/>
    </source>
</evidence>
<sequence length="81" mass="9303">KKESDVRVPLAFAVFSISVVAGGVFLVIYIFFPSISRPWYPILALLLIGLPWIFWLLTYVYTCAKRIVAADNQNNRQISRR</sequence>
<dbReference type="OrthoDB" id="1056497at2759"/>
<evidence type="ECO:0000313" key="3">
    <source>
        <dbReference type="Proteomes" id="UP000015453"/>
    </source>
</evidence>
<feature type="non-terminal residue" evidence="2">
    <location>
        <position position="1"/>
    </location>
</feature>
<name>S8EKG1_9LAMI</name>
<evidence type="ECO:0000256" key="1">
    <source>
        <dbReference type="SAM" id="Phobius"/>
    </source>
</evidence>
<feature type="non-terminal residue" evidence="2">
    <location>
        <position position="81"/>
    </location>
</feature>
<gene>
    <name evidence="2" type="ORF">M569_01671</name>
</gene>
<keyword evidence="1" id="KW-0812">Transmembrane</keyword>
<organism evidence="2 3">
    <name type="scientific">Genlisea aurea</name>
    <dbReference type="NCBI Taxonomy" id="192259"/>
    <lineage>
        <taxon>Eukaryota</taxon>
        <taxon>Viridiplantae</taxon>
        <taxon>Streptophyta</taxon>
        <taxon>Embryophyta</taxon>
        <taxon>Tracheophyta</taxon>
        <taxon>Spermatophyta</taxon>
        <taxon>Magnoliopsida</taxon>
        <taxon>eudicotyledons</taxon>
        <taxon>Gunneridae</taxon>
        <taxon>Pentapetalae</taxon>
        <taxon>asterids</taxon>
        <taxon>lamiids</taxon>
        <taxon>Lamiales</taxon>
        <taxon>Lentibulariaceae</taxon>
        <taxon>Genlisea</taxon>
    </lineage>
</organism>
<protein>
    <submittedName>
        <fullName evidence="2">Uncharacterized protein</fullName>
    </submittedName>
</protein>
<proteinExistence type="predicted"/>
<dbReference type="AlphaFoldDB" id="S8EKG1"/>
<keyword evidence="1" id="KW-0472">Membrane</keyword>
<dbReference type="EMBL" id="AUSU01000569">
    <property type="protein sequence ID" value="EPS73087.1"/>
    <property type="molecule type" value="Genomic_DNA"/>
</dbReference>
<feature type="transmembrane region" description="Helical" evidence="1">
    <location>
        <begin position="38"/>
        <end position="57"/>
    </location>
</feature>
<feature type="transmembrane region" description="Helical" evidence="1">
    <location>
        <begin position="12"/>
        <end position="32"/>
    </location>
</feature>
<reference evidence="2 3" key="1">
    <citation type="journal article" date="2013" name="BMC Genomics">
        <title>The miniature genome of a carnivorous plant Genlisea aurea contains a low number of genes and short non-coding sequences.</title>
        <authorList>
            <person name="Leushkin E.V."/>
            <person name="Sutormin R.A."/>
            <person name="Nabieva E.R."/>
            <person name="Penin A.A."/>
            <person name="Kondrashov A.S."/>
            <person name="Logacheva M.D."/>
        </authorList>
    </citation>
    <scope>NUCLEOTIDE SEQUENCE [LARGE SCALE GENOMIC DNA]</scope>
</reference>
<dbReference type="PANTHER" id="PTHR34964">
    <property type="entry name" value="MEMBRANE LIPOPROTEIN-RELATED"/>
    <property type="match status" value="1"/>
</dbReference>
<dbReference type="Proteomes" id="UP000015453">
    <property type="component" value="Unassembled WGS sequence"/>
</dbReference>
<accession>S8EKG1</accession>
<keyword evidence="1" id="KW-1133">Transmembrane helix</keyword>
<comment type="caution">
    <text evidence="2">The sequence shown here is derived from an EMBL/GenBank/DDBJ whole genome shotgun (WGS) entry which is preliminary data.</text>
</comment>